<dbReference type="PANTHER" id="PTHR30390">
    <property type="entry name" value="SEDOHEPTULOSE 7-PHOSPHATE ISOMERASE / DNAA INITIATOR-ASSOCIATING FACTOR FOR REPLICATION INITIATION"/>
    <property type="match status" value="1"/>
</dbReference>
<evidence type="ECO:0000313" key="3">
    <source>
        <dbReference type="Proteomes" id="UP001165395"/>
    </source>
</evidence>
<evidence type="ECO:0000259" key="1">
    <source>
        <dbReference type="PROSITE" id="PS51464"/>
    </source>
</evidence>
<dbReference type="CDD" id="cd05006">
    <property type="entry name" value="SIS_GmhA"/>
    <property type="match status" value="1"/>
</dbReference>
<comment type="caution">
    <text evidence="2">The sequence shown here is derived from an EMBL/GenBank/DDBJ whole genome shotgun (WGS) entry which is preliminary data.</text>
</comment>
<dbReference type="RefSeq" id="WP_227178539.1">
    <property type="nucleotide sequence ID" value="NZ_JAJBZT010000002.1"/>
</dbReference>
<sequence>MDLTARIQLQCHESKEATDWLAEHLASPIAIAAELMVESLMQDGKVLTCGNGGSAALAQYTAALLLSRLENERPALSAIALGATPILITAIAADQGFQFGLTRQVEALAHPQDILLVFASHGSPENLQAAIQTAHDRGMRVIALTGREDADLAAQLTEDDLLLNIPLTGIARIQEMHMLAIHALCDAIDCLLLGVE</sequence>
<gene>
    <name evidence="2" type="ORF">LIN78_03530</name>
</gene>
<reference evidence="2" key="1">
    <citation type="submission" date="2021-10" db="EMBL/GenBank/DDBJ databases">
        <title>The complete genome sequence of Leeia sp. TBRC 13508.</title>
        <authorList>
            <person name="Charoenyingcharoen P."/>
            <person name="Yukphan P."/>
        </authorList>
    </citation>
    <scope>NUCLEOTIDE SEQUENCE</scope>
    <source>
        <strain evidence="2">TBRC 13508</strain>
    </source>
</reference>
<dbReference type="Pfam" id="PF13580">
    <property type="entry name" value="SIS_2"/>
    <property type="match status" value="1"/>
</dbReference>
<dbReference type="InterPro" id="IPR001347">
    <property type="entry name" value="SIS_dom"/>
</dbReference>
<organism evidence="2 3">
    <name type="scientific">Leeia speluncae</name>
    <dbReference type="NCBI Taxonomy" id="2884804"/>
    <lineage>
        <taxon>Bacteria</taxon>
        <taxon>Pseudomonadati</taxon>
        <taxon>Pseudomonadota</taxon>
        <taxon>Betaproteobacteria</taxon>
        <taxon>Neisseriales</taxon>
        <taxon>Leeiaceae</taxon>
        <taxon>Leeia</taxon>
    </lineage>
</organism>
<accession>A0ABS8D392</accession>
<protein>
    <submittedName>
        <fullName evidence="2">SIS domain-containing protein</fullName>
    </submittedName>
</protein>
<dbReference type="InterPro" id="IPR046348">
    <property type="entry name" value="SIS_dom_sf"/>
</dbReference>
<keyword evidence="3" id="KW-1185">Reference proteome</keyword>
<dbReference type="EMBL" id="JAJBZT010000002">
    <property type="protein sequence ID" value="MCB6182622.1"/>
    <property type="molecule type" value="Genomic_DNA"/>
</dbReference>
<proteinExistence type="predicted"/>
<dbReference type="Gene3D" id="3.40.50.10490">
    <property type="entry name" value="Glucose-6-phosphate isomerase like protein, domain 1"/>
    <property type="match status" value="1"/>
</dbReference>
<evidence type="ECO:0000313" key="2">
    <source>
        <dbReference type="EMBL" id="MCB6182622.1"/>
    </source>
</evidence>
<name>A0ABS8D392_9NEIS</name>
<dbReference type="Proteomes" id="UP001165395">
    <property type="component" value="Unassembled WGS sequence"/>
</dbReference>
<dbReference type="PROSITE" id="PS51464">
    <property type="entry name" value="SIS"/>
    <property type="match status" value="1"/>
</dbReference>
<dbReference type="InterPro" id="IPR050099">
    <property type="entry name" value="SIS_GmhA/DiaA_subfam"/>
</dbReference>
<dbReference type="InterPro" id="IPR035461">
    <property type="entry name" value="GmhA/DiaA"/>
</dbReference>
<dbReference type="SUPFAM" id="SSF53697">
    <property type="entry name" value="SIS domain"/>
    <property type="match status" value="1"/>
</dbReference>
<dbReference type="PANTHER" id="PTHR30390:SF6">
    <property type="entry name" value="DNAA INITIATOR-ASSOCIATING PROTEIN DIAA"/>
    <property type="match status" value="1"/>
</dbReference>
<feature type="domain" description="SIS" evidence="1">
    <location>
        <begin position="36"/>
        <end position="196"/>
    </location>
</feature>